<evidence type="ECO:0000313" key="1">
    <source>
        <dbReference type="EMBL" id="GEO34309.1"/>
    </source>
</evidence>
<dbReference type="EMBL" id="BJYY01000013">
    <property type="protein sequence ID" value="GEO34309.1"/>
    <property type="molecule type" value="Genomic_DNA"/>
</dbReference>
<dbReference type="Pfam" id="PF13289">
    <property type="entry name" value="SIR2_2"/>
    <property type="match status" value="1"/>
</dbReference>
<keyword evidence="2" id="KW-1185">Reference proteome</keyword>
<accession>A0A512DCV8</accession>
<dbReference type="Gene3D" id="3.40.50.1220">
    <property type="entry name" value="TPP-binding domain"/>
    <property type="match status" value="1"/>
</dbReference>
<dbReference type="InterPro" id="IPR029035">
    <property type="entry name" value="DHS-like_NAD/FAD-binding_dom"/>
</dbReference>
<name>A0A512DCV8_9CELL</name>
<comment type="caution">
    <text evidence="1">The sequence shown here is derived from an EMBL/GenBank/DDBJ whole genome shotgun (WGS) entry which is preliminary data.</text>
</comment>
<protein>
    <submittedName>
        <fullName evidence="1">Uncharacterized protein</fullName>
    </submittedName>
</protein>
<organism evidence="1 2">
    <name type="scientific">Cellulomonas aerilata</name>
    <dbReference type="NCBI Taxonomy" id="515326"/>
    <lineage>
        <taxon>Bacteria</taxon>
        <taxon>Bacillati</taxon>
        <taxon>Actinomycetota</taxon>
        <taxon>Actinomycetes</taxon>
        <taxon>Micrococcales</taxon>
        <taxon>Cellulomonadaceae</taxon>
        <taxon>Cellulomonas</taxon>
    </lineage>
</organism>
<dbReference type="SUPFAM" id="SSF52467">
    <property type="entry name" value="DHS-like NAD/FAD-binding domain"/>
    <property type="match status" value="1"/>
</dbReference>
<evidence type="ECO:0000313" key="2">
    <source>
        <dbReference type="Proteomes" id="UP000321181"/>
    </source>
</evidence>
<sequence length="453" mass="48509">MLPVSTVWFVDVADRSSGTALKEQARQALDRVRETLADIADSGIGPASGRPRPLVALPTLGVGGGGFDQVRGFVVDGLIRVCEEAVEAAEIDVVIVAATASDYAAFQQHRRVISEHPVHIGVDGLEQARTLATKVRDGSIALFLGAGVSMSAGLPSWGGLIEELAGTHATDVLSLASPLDQAELLQERLGNLQAQVADLISEKRRYGLNHALLAALGCREAVTTNYDHLYERAMADAGQRVVPVLPFENPAPEAPWLLKMHGDVAHPHSIVLTRSDFVGYHARSGPLGAVVQALLLTKHLLVVGASMTDDNFLRLAHEVLAFRAANRGENGESSPLGTVLTLDPQPVKAELWRNRFDYVAASVPSADDGVLARRLAIFLDSIAMHAAEPRHLADPRYDYLLDDDGRAIAEAARELAKVIDARAAGGWEALRRTLEQHGLTAPRFGKPPQDVSG</sequence>
<reference evidence="1 2" key="1">
    <citation type="submission" date="2019-07" db="EMBL/GenBank/DDBJ databases">
        <title>Whole genome shotgun sequence of Cellulomonas aerilata NBRC 106308.</title>
        <authorList>
            <person name="Hosoyama A."/>
            <person name="Uohara A."/>
            <person name="Ohji S."/>
            <person name="Ichikawa N."/>
        </authorList>
    </citation>
    <scope>NUCLEOTIDE SEQUENCE [LARGE SCALE GENOMIC DNA]</scope>
    <source>
        <strain evidence="1 2">NBRC 106308</strain>
    </source>
</reference>
<dbReference type="AlphaFoldDB" id="A0A512DCV8"/>
<proteinExistence type="predicted"/>
<dbReference type="Proteomes" id="UP000321181">
    <property type="component" value="Unassembled WGS sequence"/>
</dbReference>
<gene>
    <name evidence="1" type="ORF">CAE01nite_20340</name>
</gene>